<sequence>MVHLDFEKSAHNAVLKVFKNCQMVGCRFHLSQAWFRTNAGKTVVYQWLQKKLIDYLICNFHYIADIKLNDSIYYGGRTTKKQWGGEVALAYEGLSILKFKVDLGKFI</sequence>
<dbReference type="AlphaFoldDB" id="A0A6G0YW57"/>
<comment type="caution">
    <text evidence="1">The sequence shown here is derived from an EMBL/GenBank/DDBJ whole genome shotgun (WGS) entry which is preliminary data.</text>
</comment>
<name>A0A6G0YW57_APHCR</name>
<dbReference type="EMBL" id="VUJU01002219">
    <property type="protein sequence ID" value="KAF0762116.1"/>
    <property type="molecule type" value="Genomic_DNA"/>
</dbReference>
<gene>
    <name evidence="1" type="ORF">FWK35_00008424</name>
</gene>
<dbReference type="OrthoDB" id="90756at2759"/>
<proteinExistence type="predicted"/>
<evidence type="ECO:0000313" key="1">
    <source>
        <dbReference type="EMBL" id="KAF0762116.1"/>
    </source>
</evidence>
<evidence type="ECO:0000313" key="2">
    <source>
        <dbReference type="Proteomes" id="UP000478052"/>
    </source>
</evidence>
<keyword evidence="2" id="KW-1185">Reference proteome</keyword>
<reference evidence="1 2" key="1">
    <citation type="submission" date="2019-08" db="EMBL/GenBank/DDBJ databases">
        <title>Whole genome of Aphis craccivora.</title>
        <authorList>
            <person name="Voronova N.V."/>
            <person name="Shulinski R.S."/>
            <person name="Bandarenka Y.V."/>
            <person name="Zhorov D.G."/>
            <person name="Warner D."/>
        </authorList>
    </citation>
    <scope>NUCLEOTIDE SEQUENCE [LARGE SCALE GENOMIC DNA]</scope>
    <source>
        <strain evidence="1">180601</strain>
        <tissue evidence="1">Whole Body</tissue>
    </source>
</reference>
<dbReference type="Proteomes" id="UP000478052">
    <property type="component" value="Unassembled WGS sequence"/>
</dbReference>
<protein>
    <recommendedName>
        <fullName evidence="3">MULE domain-containing protein</fullName>
    </recommendedName>
</protein>
<accession>A0A6G0YW57</accession>
<evidence type="ECO:0008006" key="3">
    <source>
        <dbReference type="Google" id="ProtNLM"/>
    </source>
</evidence>
<organism evidence="1 2">
    <name type="scientific">Aphis craccivora</name>
    <name type="common">Cowpea aphid</name>
    <dbReference type="NCBI Taxonomy" id="307492"/>
    <lineage>
        <taxon>Eukaryota</taxon>
        <taxon>Metazoa</taxon>
        <taxon>Ecdysozoa</taxon>
        <taxon>Arthropoda</taxon>
        <taxon>Hexapoda</taxon>
        <taxon>Insecta</taxon>
        <taxon>Pterygota</taxon>
        <taxon>Neoptera</taxon>
        <taxon>Paraneoptera</taxon>
        <taxon>Hemiptera</taxon>
        <taxon>Sternorrhyncha</taxon>
        <taxon>Aphidomorpha</taxon>
        <taxon>Aphidoidea</taxon>
        <taxon>Aphididae</taxon>
        <taxon>Aphidini</taxon>
        <taxon>Aphis</taxon>
        <taxon>Aphis</taxon>
    </lineage>
</organism>